<evidence type="ECO:0000313" key="9">
    <source>
        <dbReference type="EMBL" id="KOO07205.1"/>
    </source>
</evidence>
<dbReference type="Gene3D" id="3.30.1380.10">
    <property type="match status" value="1"/>
</dbReference>
<evidence type="ECO:0000256" key="6">
    <source>
        <dbReference type="ARBA" id="ARBA00022833"/>
    </source>
</evidence>
<feature type="disulfide bond" evidence="8">
    <location>
        <begin position="223"/>
        <end position="230"/>
    </location>
</feature>
<evidence type="ECO:0000313" key="10">
    <source>
        <dbReference type="Proteomes" id="UP000037530"/>
    </source>
</evidence>
<dbReference type="GO" id="GO:0030288">
    <property type="term" value="C:outer membrane-bounded periplasmic space"/>
    <property type="evidence" value="ECO:0007669"/>
    <property type="project" value="InterPro"/>
</dbReference>
<evidence type="ECO:0000256" key="4">
    <source>
        <dbReference type="ARBA" id="ARBA00022764"/>
    </source>
</evidence>
<dbReference type="GO" id="GO:0046872">
    <property type="term" value="F:metal ion binding"/>
    <property type="evidence" value="ECO:0007669"/>
    <property type="project" value="UniProtKB-KW"/>
</dbReference>
<protein>
    <submittedName>
        <fullName evidence="9">Peptidase</fullName>
    </submittedName>
</protein>
<evidence type="ECO:0000256" key="1">
    <source>
        <dbReference type="ARBA" id="ARBA00022670"/>
    </source>
</evidence>
<accession>A0A0M0HYQ4</accession>
<dbReference type="GO" id="GO:0006508">
    <property type="term" value="P:proteolysis"/>
    <property type="evidence" value="ECO:0007669"/>
    <property type="project" value="UniProtKB-KW"/>
</dbReference>
<dbReference type="RefSeq" id="WP_053409663.1">
    <property type="nucleotide sequence ID" value="NZ_DAIPHI010000178.1"/>
</dbReference>
<evidence type="ECO:0000256" key="3">
    <source>
        <dbReference type="ARBA" id="ARBA00022729"/>
    </source>
</evidence>
<dbReference type="PATRIC" id="fig|171383.3.peg.2798"/>
<evidence type="ECO:0000256" key="2">
    <source>
        <dbReference type="ARBA" id="ARBA00022723"/>
    </source>
</evidence>
<evidence type="ECO:0000256" key="5">
    <source>
        <dbReference type="ARBA" id="ARBA00022801"/>
    </source>
</evidence>
<organism evidence="9 10">
    <name type="scientific">Vibrio hepatarius</name>
    <dbReference type="NCBI Taxonomy" id="171383"/>
    <lineage>
        <taxon>Bacteria</taxon>
        <taxon>Pseudomonadati</taxon>
        <taxon>Pseudomonadota</taxon>
        <taxon>Gammaproteobacteria</taxon>
        <taxon>Vibrionales</taxon>
        <taxon>Vibrionaceae</taxon>
        <taxon>Vibrio</taxon>
        <taxon>Vibrio oreintalis group</taxon>
    </lineage>
</organism>
<proteinExistence type="predicted"/>
<keyword evidence="7" id="KW-0482">Metalloprotease</keyword>
<keyword evidence="5" id="KW-0378">Hydrolase</keyword>
<reference evidence="10" key="1">
    <citation type="submission" date="2015-08" db="EMBL/GenBank/DDBJ databases">
        <title>Vibrio galatheae sp. nov., a novel member of the Vibrionaceae family isolated from the Solomon Islands.</title>
        <authorList>
            <person name="Giubergia S."/>
            <person name="Machado H."/>
            <person name="Mateiu R.V."/>
            <person name="Gram L."/>
        </authorList>
    </citation>
    <scope>NUCLEOTIDE SEQUENCE [LARGE SCALE GENOMIC DNA]</scope>
    <source>
        <strain evidence="10">DSM 19134</strain>
    </source>
</reference>
<feature type="disulfide bond" evidence="8">
    <location>
        <begin position="50"/>
        <end position="277"/>
    </location>
</feature>
<comment type="caution">
    <text evidence="9">The sequence shown here is derived from an EMBL/GenBank/DDBJ whole genome shotgun (WGS) entry which is preliminary data.</text>
</comment>
<keyword evidence="4" id="KW-0574">Periplasm</keyword>
<dbReference type="GO" id="GO:0004252">
    <property type="term" value="F:serine-type endopeptidase activity"/>
    <property type="evidence" value="ECO:0007669"/>
    <property type="project" value="InterPro"/>
</dbReference>
<evidence type="ECO:0000256" key="8">
    <source>
        <dbReference type="PIRSR" id="PIRSR018455-2"/>
    </source>
</evidence>
<dbReference type="Proteomes" id="UP000037530">
    <property type="component" value="Unassembled WGS sequence"/>
</dbReference>
<dbReference type="InterPro" id="IPR009045">
    <property type="entry name" value="Zn_M74/Hedgehog-like"/>
</dbReference>
<dbReference type="SUPFAM" id="SSF55166">
    <property type="entry name" value="Hedgehog/DD-peptidase"/>
    <property type="match status" value="1"/>
</dbReference>
<keyword evidence="10" id="KW-1185">Reference proteome</keyword>
<evidence type="ECO:0000256" key="7">
    <source>
        <dbReference type="ARBA" id="ARBA00023049"/>
    </source>
</evidence>
<dbReference type="EMBL" id="LHPI01000012">
    <property type="protein sequence ID" value="KOO07205.1"/>
    <property type="molecule type" value="Genomic_DNA"/>
</dbReference>
<dbReference type="NCBIfam" id="NF006947">
    <property type="entry name" value="PRK09429.1"/>
    <property type="match status" value="1"/>
</dbReference>
<keyword evidence="8" id="KW-1015">Disulfide bond</keyword>
<dbReference type="AlphaFoldDB" id="A0A0M0HYQ4"/>
<keyword evidence="3" id="KW-0732">Signal</keyword>
<feature type="disulfide bond" evidence="8">
    <location>
        <begin position="193"/>
        <end position="242"/>
    </location>
</feature>
<keyword evidence="6" id="KW-0862">Zinc</keyword>
<name>A0A0M0HYQ4_9VIBR</name>
<dbReference type="GO" id="GO:0008237">
    <property type="term" value="F:metallopeptidase activity"/>
    <property type="evidence" value="ECO:0007669"/>
    <property type="project" value="UniProtKB-KW"/>
</dbReference>
<dbReference type="InterPro" id="IPR005073">
    <property type="entry name" value="Peptidase_M74"/>
</dbReference>
<dbReference type="Pfam" id="PF03411">
    <property type="entry name" value="Peptidase_M74"/>
    <property type="match status" value="1"/>
</dbReference>
<dbReference type="STRING" id="171383.AKJ31_13700"/>
<dbReference type="PIRSF" id="PIRSF018455">
    <property type="entry name" value="MepA"/>
    <property type="match status" value="1"/>
</dbReference>
<keyword evidence="1" id="KW-0645">Protease</keyword>
<dbReference type="OrthoDB" id="1467367at2"/>
<sequence>MRKISAVSFRYLSFLSLLIVAPSVIASAWEHVDSPSHHSPQSIGSYANGCLSGASALPLEGLGYQVLRSERLRYFGHPNSVSFIQRLGEFSAHQLQTNLLVGDISLPRGGRFSSGHSSHQTGLDIDIWLKLADERLSAQQLSQPRAISVVDIEQYRLQKQNWDSRHFQLIKRAASDQAVARIFVHPVIKEKLCSSETSNDRAWLRKVRPWWGHHYHMHVRLKCPQGSAVCQPQAAPPKGDGCGYELTSWRPKPQIDEPEVAAVKPKKKPPKIMPAQCEMLLPDTQS</sequence>
<keyword evidence="2" id="KW-0479">Metal-binding</keyword>
<gene>
    <name evidence="9" type="ORF">AKJ31_13700</name>
</gene>